<evidence type="ECO:0000256" key="1">
    <source>
        <dbReference type="ARBA" id="ARBA00009437"/>
    </source>
</evidence>
<evidence type="ECO:0000256" key="2">
    <source>
        <dbReference type="ARBA" id="ARBA00023015"/>
    </source>
</evidence>
<keyword evidence="3" id="KW-0238">DNA-binding</keyword>
<evidence type="ECO:0000259" key="5">
    <source>
        <dbReference type="PROSITE" id="PS50931"/>
    </source>
</evidence>
<dbReference type="SUPFAM" id="SSF53850">
    <property type="entry name" value="Periplasmic binding protein-like II"/>
    <property type="match status" value="1"/>
</dbReference>
<name>A0A5B8I9X0_9RHOB</name>
<dbReference type="SUPFAM" id="SSF46785">
    <property type="entry name" value="Winged helix' DNA-binding domain"/>
    <property type="match status" value="1"/>
</dbReference>
<organism evidence="6 7">
    <name type="scientific">Qingshengfaniella alkalisoli</name>
    <dbReference type="NCBI Taxonomy" id="2599296"/>
    <lineage>
        <taxon>Bacteria</taxon>
        <taxon>Pseudomonadati</taxon>
        <taxon>Pseudomonadota</taxon>
        <taxon>Alphaproteobacteria</taxon>
        <taxon>Rhodobacterales</taxon>
        <taxon>Paracoccaceae</taxon>
        <taxon>Qingshengfaniella</taxon>
    </lineage>
</organism>
<keyword evidence="2" id="KW-0805">Transcription regulation</keyword>
<reference evidence="6 7" key="1">
    <citation type="submission" date="2019-07" db="EMBL/GenBank/DDBJ databases">
        <title>Litoreibacter alkalisoli sp. nov., isolated from saline-alkaline soil.</title>
        <authorList>
            <person name="Wang S."/>
            <person name="Xu L."/>
            <person name="Xing Y.-T."/>
            <person name="Sun J.-Q."/>
        </authorList>
    </citation>
    <scope>NUCLEOTIDE SEQUENCE [LARGE SCALE GENOMIC DNA]</scope>
    <source>
        <strain evidence="6 7">LN3S51</strain>
        <plasmid evidence="6 7">unnamed3</plasmid>
    </source>
</reference>
<dbReference type="AlphaFoldDB" id="A0A5B8I9X0"/>
<dbReference type="Pfam" id="PF00126">
    <property type="entry name" value="HTH_1"/>
    <property type="match status" value="1"/>
</dbReference>
<dbReference type="PRINTS" id="PR00039">
    <property type="entry name" value="HTHLYSR"/>
</dbReference>
<comment type="similarity">
    <text evidence="1">Belongs to the LysR transcriptional regulatory family.</text>
</comment>
<evidence type="ECO:0000256" key="4">
    <source>
        <dbReference type="ARBA" id="ARBA00023163"/>
    </source>
</evidence>
<dbReference type="KEGG" id="lit:FPZ52_15680"/>
<keyword evidence="7" id="KW-1185">Reference proteome</keyword>
<accession>A0A5B8I9X0</accession>
<dbReference type="InterPro" id="IPR036388">
    <property type="entry name" value="WH-like_DNA-bd_sf"/>
</dbReference>
<keyword evidence="4" id="KW-0804">Transcription</keyword>
<evidence type="ECO:0000256" key="3">
    <source>
        <dbReference type="ARBA" id="ARBA00023125"/>
    </source>
</evidence>
<evidence type="ECO:0000313" key="7">
    <source>
        <dbReference type="Proteomes" id="UP000318483"/>
    </source>
</evidence>
<dbReference type="Proteomes" id="UP000318483">
    <property type="component" value="Plasmid unnamed3"/>
</dbReference>
<dbReference type="GO" id="GO:0010628">
    <property type="term" value="P:positive regulation of gene expression"/>
    <property type="evidence" value="ECO:0007669"/>
    <property type="project" value="TreeGrafter"/>
</dbReference>
<dbReference type="GO" id="GO:0003700">
    <property type="term" value="F:DNA-binding transcription factor activity"/>
    <property type="evidence" value="ECO:0007669"/>
    <property type="project" value="InterPro"/>
</dbReference>
<keyword evidence="6" id="KW-0614">Plasmid</keyword>
<dbReference type="OrthoDB" id="9803735at2"/>
<protein>
    <submittedName>
        <fullName evidence="6">LysR family transcriptional regulator</fullName>
    </submittedName>
</protein>
<dbReference type="PANTHER" id="PTHR30427">
    <property type="entry name" value="TRANSCRIPTIONAL ACTIVATOR PROTEIN LYSR"/>
    <property type="match status" value="1"/>
</dbReference>
<evidence type="ECO:0000313" key="6">
    <source>
        <dbReference type="EMBL" id="QDY71145.1"/>
    </source>
</evidence>
<dbReference type="GO" id="GO:0043565">
    <property type="term" value="F:sequence-specific DNA binding"/>
    <property type="evidence" value="ECO:0007669"/>
    <property type="project" value="TreeGrafter"/>
</dbReference>
<gene>
    <name evidence="6" type="ORF">FPZ52_15680</name>
</gene>
<proteinExistence type="inferred from homology"/>
<dbReference type="InterPro" id="IPR005119">
    <property type="entry name" value="LysR_subst-bd"/>
</dbReference>
<dbReference type="InterPro" id="IPR000847">
    <property type="entry name" value="LysR_HTH_N"/>
</dbReference>
<dbReference type="InterPro" id="IPR036390">
    <property type="entry name" value="WH_DNA-bd_sf"/>
</dbReference>
<dbReference type="Gene3D" id="3.40.190.290">
    <property type="match status" value="1"/>
</dbReference>
<dbReference type="Pfam" id="PF03466">
    <property type="entry name" value="LysR_substrate"/>
    <property type="match status" value="1"/>
</dbReference>
<feature type="domain" description="HTH lysR-type" evidence="5">
    <location>
        <begin position="1"/>
        <end position="58"/>
    </location>
</feature>
<dbReference type="RefSeq" id="WP_146366561.1">
    <property type="nucleotide sequence ID" value="NZ_CP042264.1"/>
</dbReference>
<sequence length="318" mass="35198">MKLPELKAFDAFMTHGSTKAAASVLGIGQPVVSRQLASLENRVGFALFIRKRNHLTPTPEAYQFHESVSRMLAQFDQIQADARAIANKQMGNIVIAAQPIFCDTFLLDAVARFRVEHPGVSVRLVDAGMEVLLRMLAERNCDMALGITLETEVEGIRTTPLARCEARCVMPTGHRLNQPGPIPLPRLRSEPFVELAAGSPLRTRVENMMQRIEVERNIAAEMRHLSGVCALVGRGVGVAIADPVVELLLNPHEIVSKPLIPTIDWEIAMMEPRDRPLSTVAQELQGFILYEIDGLIDRGVVQRIGEEIEQSSISRDSR</sequence>
<dbReference type="EMBL" id="CP042264">
    <property type="protein sequence ID" value="QDY71145.1"/>
    <property type="molecule type" value="Genomic_DNA"/>
</dbReference>
<geneLocation type="plasmid" evidence="6 7">
    <name>unnamed3</name>
</geneLocation>
<dbReference type="PROSITE" id="PS50931">
    <property type="entry name" value="HTH_LYSR"/>
    <property type="match status" value="1"/>
</dbReference>
<dbReference type="PANTHER" id="PTHR30427:SF1">
    <property type="entry name" value="TRANSCRIPTIONAL ACTIVATOR PROTEIN LYSR"/>
    <property type="match status" value="1"/>
</dbReference>
<dbReference type="Gene3D" id="1.10.10.10">
    <property type="entry name" value="Winged helix-like DNA-binding domain superfamily/Winged helix DNA-binding domain"/>
    <property type="match status" value="1"/>
</dbReference>